<feature type="non-terminal residue" evidence="1">
    <location>
        <position position="1"/>
    </location>
</feature>
<dbReference type="CDD" id="cd03714">
    <property type="entry name" value="RT_DIRS1"/>
    <property type="match status" value="1"/>
</dbReference>
<name>A0A7D9I1I7_PARCT</name>
<dbReference type="Gene3D" id="3.30.70.270">
    <property type="match status" value="1"/>
</dbReference>
<sequence length="748" mass="84792">YSKSVTLFLTARRMRGFIARLVYLIKSVQQTNRRQREASSSPGPVGDTVSPLAEFMEEMRKFKASMASEMASLRLDIDEGQVERLLKETSKTKTQELDVIEGLLSTKLSDEKWREKVGNGEFLFGDLSKHTKDIADANNRFSTGQYRRGHPYQRRENFFDRVRLKKDGSYRMILNLKSFNEFVKHRHFKMDTLDAAVKMMKPNCYMASIDLTDAYYMVPVHAADQKFLKFEFLGRLYQYTCLPNGLSSAPRIFTKLLKPVYSTLHSMGHMSSGYIDDSYLQGDTPAECSRNISATKTLVTELGFIPHPKKSVTVPTQILVFLGFILNSINMTVSPTQEKIDKTVAACKLLLAKAATTIQQVAEVIGLLVSNFPGVEYGPLHYRELEMAKSAALTLACGVYGAKMTLTDRCKHELEWWITNLPNSTRKIIHGKPFAIIQSDASTQGWGAVREGTSTGGRWSTIEQQAHINVLELKAAFFALKSLCVNDRDGHIHLQLDNTTAVAYLNKMGGTQSRPLNQLAVEIWQWCIERNIWISATHIAGKVNVEADRMSRVFHDKNEWKLNKQTFQNILTKFPSLEVDLFASRVNFQLAQYVAWRPDPGCIAVDAFTLNWDTKMFYAFPPFSLVPRCLQKILQDQASGVLIAPFWPTQAWFPQLLQLLFDQPWILAPSTNLLQHPVQLISHPLAKTLRLMVCPVSGIASRQMTFQKKLQISLCHLGEQVPRNNIPPTSKSGWTFVVKGRLLVIHQQ</sequence>
<evidence type="ECO:0000313" key="2">
    <source>
        <dbReference type="Proteomes" id="UP001152795"/>
    </source>
</evidence>
<dbReference type="Pfam" id="PF00078">
    <property type="entry name" value="RVT_1"/>
    <property type="match status" value="1"/>
</dbReference>
<dbReference type="CDD" id="cd09275">
    <property type="entry name" value="RNase_HI_RT_DIRS1"/>
    <property type="match status" value="1"/>
</dbReference>
<reference evidence="1" key="1">
    <citation type="submission" date="2020-04" db="EMBL/GenBank/DDBJ databases">
        <authorList>
            <person name="Alioto T."/>
            <person name="Alioto T."/>
            <person name="Gomez Garrido J."/>
        </authorList>
    </citation>
    <scope>NUCLEOTIDE SEQUENCE</scope>
    <source>
        <strain evidence="1">A484AB</strain>
    </source>
</reference>
<comment type="caution">
    <text evidence="1">The sequence shown here is derived from an EMBL/GenBank/DDBJ whole genome shotgun (WGS) entry which is preliminary data.</text>
</comment>
<dbReference type="PANTHER" id="PTHR33050:SF7">
    <property type="entry name" value="RIBONUCLEASE H"/>
    <property type="match status" value="1"/>
</dbReference>
<keyword evidence="2" id="KW-1185">Reference proteome</keyword>
<dbReference type="InterPro" id="IPR036397">
    <property type="entry name" value="RNaseH_sf"/>
</dbReference>
<accession>A0A7D9I1I7</accession>
<dbReference type="OrthoDB" id="2371919at2759"/>
<dbReference type="Gene3D" id="3.10.10.10">
    <property type="entry name" value="HIV Type 1 Reverse Transcriptase, subunit A, domain 1"/>
    <property type="match status" value="1"/>
</dbReference>
<dbReference type="Gene3D" id="3.30.420.10">
    <property type="entry name" value="Ribonuclease H-like superfamily/Ribonuclease H"/>
    <property type="match status" value="1"/>
</dbReference>
<dbReference type="InterPro" id="IPR043502">
    <property type="entry name" value="DNA/RNA_pol_sf"/>
</dbReference>
<dbReference type="AlphaFoldDB" id="A0A7D9I1I7"/>
<proteinExistence type="predicted"/>
<protein>
    <submittedName>
        <fullName evidence="1">Transposon Tf2-6 poly</fullName>
    </submittedName>
</protein>
<dbReference type="PANTHER" id="PTHR33050">
    <property type="entry name" value="REVERSE TRANSCRIPTASE DOMAIN-CONTAINING PROTEIN"/>
    <property type="match status" value="1"/>
</dbReference>
<dbReference type="GO" id="GO:0006259">
    <property type="term" value="P:DNA metabolic process"/>
    <property type="evidence" value="ECO:0007669"/>
    <property type="project" value="UniProtKB-ARBA"/>
</dbReference>
<gene>
    <name evidence="1" type="ORF">PACLA_8A046626</name>
</gene>
<dbReference type="InterPro" id="IPR052055">
    <property type="entry name" value="Hepadnavirus_pol/RT"/>
</dbReference>
<dbReference type="InterPro" id="IPR043128">
    <property type="entry name" value="Rev_trsase/Diguanyl_cyclase"/>
</dbReference>
<dbReference type="InterPro" id="IPR000477">
    <property type="entry name" value="RT_dom"/>
</dbReference>
<organism evidence="1 2">
    <name type="scientific">Paramuricea clavata</name>
    <name type="common">Red gorgonian</name>
    <name type="synonym">Violescent sea-whip</name>
    <dbReference type="NCBI Taxonomy" id="317549"/>
    <lineage>
        <taxon>Eukaryota</taxon>
        <taxon>Metazoa</taxon>
        <taxon>Cnidaria</taxon>
        <taxon>Anthozoa</taxon>
        <taxon>Octocorallia</taxon>
        <taxon>Malacalcyonacea</taxon>
        <taxon>Plexauridae</taxon>
        <taxon>Paramuricea</taxon>
    </lineage>
</organism>
<dbReference type="EMBL" id="CACRXK020003404">
    <property type="protein sequence ID" value="CAB3998643.1"/>
    <property type="molecule type" value="Genomic_DNA"/>
</dbReference>
<evidence type="ECO:0000313" key="1">
    <source>
        <dbReference type="EMBL" id="CAB3998643.1"/>
    </source>
</evidence>
<dbReference type="SUPFAM" id="SSF56672">
    <property type="entry name" value="DNA/RNA polymerases"/>
    <property type="match status" value="1"/>
</dbReference>
<dbReference type="PROSITE" id="PS50878">
    <property type="entry name" value="RT_POL"/>
    <property type="match status" value="1"/>
</dbReference>
<dbReference type="Proteomes" id="UP001152795">
    <property type="component" value="Unassembled WGS sequence"/>
</dbReference>
<dbReference type="GO" id="GO:0003676">
    <property type="term" value="F:nucleic acid binding"/>
    <property type="evidence" value="ECO:0007669"/>
    <property type="project" value="InterPro"/>
</dbReference>